<dbReference type="Proteomes" id="UP000683360">
    <property type="component" value="Unassembled WGS sequence"/>
</dbReference>
<dbReference type="PROSITE" id="PS51406">
    <property type="entry name" value="FIBRINOGEN_C_2"/>
    <property type="match status" value="1"/>
</dbReference>
<evidence type="ECO:0000259" key="1">
    <source>
        <dbReference type="PROSITE" id="PS51406"/>
    </source>
</evidence>
<comment type="caution">
    <text evidence="2">The sequence shown here is derived from an EMBL/GenBank/DDBJ whole genome shotgun (WGS) entry which is preliminary data.</text>
</comment>
<dbReference type="PANTHER" id="PTHR19143:SF458">
    <property type="entry name" value="FIBRINOGEN C-TERMINAL DOMAIN-CONTAINING PROTEIN-RELATED"/>
    <property type="match status" value="1"/>
</dbReference>
<dbReference type="OrthoDB" id="159395at2759"/>
<proteinExistence type="predicted"/>
<dbReference type="SUPFAM" id="SSF56496">
    <property type="entry name" value="Fibrinogen C-terminal domain-like"/>
    <property type="match status" value="1"/>
</dbReference>
<dbReference type="Gene3D" id="3.90.215.10">
    <property type="entry name" value="Gamma Fibrinogen, chain A, domain 1"/>
    <property type="match status" value="1"/>
</dbReference>
<dbReference type="GO" id="GO:0005615">
    <property type="term" value="C:extracellular space"/>
    <property type="evidence" value="ECO:0007669"/>
    <property type="project" value="TreeGrafter"/>
</dbReference>
<gene>
    <name evidence="2" type="ORF">MEDL_1608</name>
</gene>
<dbReference type="InterPro" id="IPR002181">
    <property type="entry name" value="Fibrinogen_a/b/g_C_dom"/>
</dbReference>
<sequence>MPMWSLCAQFCSRIEVCKSINFIAWNKTCQINDAEPVESSCGLIESTGNSFIAASTFPQKLAGQCEGNDCKRNEACMPRGPDYYCVPLPITLSECSTPSPDLRPRDCSDLPQGCCSGVYTIYPANQKFDVYCDMDTAGFGWTVFQNRINGEVDFYRGWNDYKIGFGNLTSEFWLGNDFINVLTSSGNYKLYIHLEDFEENCRYAEYSEFSVGDATTMYTLNVAGYSGDAGDSLTSLNGMMFNTKDKDNSSNNCGLIFRGAWWYKYCYQYNLNGRYPEEQQWFKTKMNWGDYDYALKSTKMMIKRN</sequence>
<dbReference type="Pfam" id="PF00147">
    <property type="entry name" value="Fibrinogen_C"/>
    <property type="match status" value="1"/>
</dbReference>
<feature type="domain" description="Fibrinogen C-terminal" evidence="1">
    <location>
        <begin position="98"/>
        <end position="305"/>
    </location>
</feature>
<dbReference type="InterPro" id="IPR036056">
    <property type="entry name" value="Fibrinogen-like_C"/>
</dbReference>
<dbReference type="CDD" id="cd00087">
    <property type="entry name" value="FReD"/>
    <property type="match status" value="1"/>
</dbReference>
<dbReference type="InterPro" id="IPR014716">
    <property type="entry name" value="Fibrinogen_a/b/g_C_1"/>
</dbReference>
<evidence type="ECO:0000313" key="3">
    <source>
        <dbReference type="Proteomes" id="UP000683360"/>
    </source>
</evidence>
<evidence type="ECO:0000313" key="2">
    <source>
        <dbReference type="EMBL" id="CAG2186021.1"/>
    </source>
</evidence>
<dbReference type="PANTHER" id="PTHR19143">
    <property type="entry name" value="FIBRINOGEN/TENASCIN/ANGIOPOEITIN"/>
    <property type="match status" value="1"/>
</dbReference>
<name>A0A8S3PQM9_MYTED</name>
<dbReference type="NCBIfam" id="NF040941">
    <property type="entry name" value="GGGWT_bact"/>
    <property type="match status" value="1"/>
</dbReference>
<protein>
    <recommendedName>
        <fullName evidence="1">Fibrinogen C-terminal domain-containing protein</fullName>
    </recommendedName>
</protein>
<dbReference type="InterPro" id="IPR050373">
    <property type="entry name" value="Fibrinogen_C-term_domain"/>
</dbReference>
<accession>A0A8S3PQM9</accession>
<dbReference type="SMART" id="SM00186">
    <property type="entry name" value="FBG"/>
    <property type="match status" value="1"/>
</dbReference>
<reference evidence="2" key="1">
    <citation type="submission" date="2021-03" db="EMBL/GenBank/DDBJ databases">
        <authorList>
            <person name="Bekaert M."/>
        </authorList>
    </citation>
    <scope>NUCLEOTIDE SEQUENCE</scope>
</reference>
<dbReference type="AlphaFoldDB" id="A0A8S3PQM9"/>
<organism evidence="2 3">
    <name type="scientific">Mytilus edulis</name>
    <name type="common">Blue mussel</name>
    <dbReference type="NCBI Taxonomy" id="6550"/>
    <lineage>
        <taxon>Eukaryota</taxon>
        <taxon>Metazoa</taxon>
        <taxon>Spiralia</taxon>
        <taxon>Lophotrochozoa</taxon>
        <taxon>Mollusca</taxon>
        <taxon>Bivalvia</taxon>
        <taxon>Autobranchia</taxon>
        <taxon>Pteriomorphia</taxon>
        <taxon>Mytilida</taxon>
        <taxon>Mytiloidea</taxon>
        <taxon>Mytilidae</taxon>
        <taxon>Mytilinae</taxon>
        <taxon>Mytilus</taxon>
    </lineage>
</organism>
<dbReference type="EMBL" id="CAJPWZ010000114">
    <property type="protein sequence ID" value="CAG2186021.1"/>
    <property type="molecule type" value="Genomic_DNA"/>
</dbReference>
<keyword evidence="3" id="KW-1185">Reference proteome</keyword>